<gene>
    <name evidence="9" type="primary">Scarb2_0</name>
    <name evidence="9" type="ORF">GWK47_001721</name>
</gene>
<protein>
    <submittedName>
        <fullName evidence="9">Lysosome membrane protein 2</fullName>
    </submittedName>
</protein>
<evidence type="ECO:0000256" key="7">
    <source>
        <dbReference type="SAM" id="MobiDB-lite"/>
    </source>
</evidence>
<feature type="compositionally biased region" description="Basic and acidic residues" evidence="7">
    <location>
        <begin position="482"/>
        <end position="500"/>
    </location>
</feature>
<dbReference type="PRINTS" id="PR01609">
    <property type="entry name" value="CD36FAMILY"/>
</dbReference>
<evidence type="ECO:0000256" key="8">
    <source>
        <dbReference type="SAM" id="Phobius"/>
    </source>
</evidence>
<comment type="caution">
    <text evidence="9">The sequence shown here is derived from an EMBL/GenBank/DDBJ whole genome shotgun (WGS) entry which is preliminary data.</text>
</comment>
<dbReference type="GO" id="GO:0005044">
    <property type="term" value="F:scavenger receptor activity"/>
    <property type="evidence" value="ECO:0007669"/>
    <property type="project" value="TreeGrafter"/>
</dbReference>
<evidence type="ECO:0000256" key="6">
    <source>
        <dbReference type="ARBA" id="ARBA00023180"/>
    </source>
</evidence>
<keyword evidence="5 8" id="KW-0472">Membrane</keyword>
<dbReference type="AlphaFoldDB" id="A0A8J4XXS0"/>
<evidence type="ECO:0000256" key="3">
    <source>
        <dbReference type="ARBA" id="ARBA00022692"/>
    </source>
</evidence>
<comment type="subcellular location">
    <subcellularLocation>
        <location evidence="1">Membrane</location>
    </subcellularLocation>
</comment>
<dbReference type="EMBL" id="JACEEZ010020905">
    <property type="protein sequence ID" value="KAG0713999.1"/>
    <property type="molecule type" value="Genomic_DNA"/>
</dbReference>
<dbReference type="PANTHER" id="PTHR11923">
    <property type="entry name" value="SCAVENGER RECEPTOR CLASS B TYPE-1 SR-B1"/>
    <property type="match status" value="1"/>
</dbReference>
<evidence type="ECO:0000256" key="2">
    <source>
        <dbReference type="ARBA" id="ARBA00010532"/>
    </source>
</evidence>
<dbReference type="Pfam" id="PF01130">
    <property type="entry name" value="CD36"/>
    <property type="match status" value="1"/>
</dbReference>
<evidence type="ECO:0000313" key="9">
    <source>
        <dbReference type="EMBL" id="KAG0713999.1"/>
    </source>
</evidence>
<evidence type="ECO:0000256" key="1">
    <source>
        <dbReference type="ARBA" id="ARBA00004370"/>
    </source>
</evidence>
<keyword evidence="4 8" id="KW-1133">Transmembrane helix</keyword>
<feature type="region of interest" description="Disordered" evidence="7">
    <location>
        <begin position="477"/>
        <end position="500"/>
    </location>
</feature>
<dbReference type="OrthoDB" id="18585at2759"/>
<keyword evidence="6" id="KW-0325">Glycoprotein</keyword>
<organism evidence="9 10">
    <name type="scientific">Chionoecetes opilio</name>
    <name type="common">Atlantic snow crab</name>
    <name type="synonym">Cancer opilio</name>
    <dbReference type="NCBI Taxonomy" id="41210"/>
    <lineage>
        <taxon>Eukaryota</taxon>
        <taxon>Metazoa</taxon>
        <taxon>Ecdysozoa</taxon>
        <taxon>Arthropoda</taxon>
        <taxon>Crustacea</taxon>
        <taxon>Multicrustacea</taxon>
        <taxon>Malacostraca</taxon>
        <taxon>Eumalacostraca</taxon>
        <taxon>Eucarida</taxon>
        <taxon>Decapoda</taxon>
        <taxon>Pleocyemata</taxon>
        <taxon>Brachyura</taxon>
        <taxon>Eubrachyura</taxon>
        <taxon>Majoidea</taxon>
        <taxon>Majidae</taxon>
        <taxon>Chionoecetes</taxon>
    </lineage>
</organism>
<dbReference type="GO" id="GO:0005737">
    <property type="term" value="C:cytoplasm"/>
    <property type="evidence" value="ECO:0007669"/>
    <property type="project" value="TreeGrafter"/>
</dbReference>
<keyword evidence="10" id="KW-1185">Reference proteome</keyword>
<reference evidence="9" key="1">
    <citation type="submission" date="2020-07" db="EMBL/GenBank/DDBJ databases">
        <title>The High-quality genome of the commercially important snow crab, Chionoecetes opilio.</title>
        <authorList>
            <person name="Jeong J.-H."/>
            <person name="Ryu S."/>
        </authorList>
    </citation>
    <scope>NUCLEOTIDE SEQUENCE</scope>
    <source>
        <strain evidence="9">MADBK_172401_WGS</strain>
        <tissue evidence="9">Digestive gland</tissue>
    </source>
</reference>
<evidence type="ECO:0000256" key="4">
    <source>
        <dbReference type="ARBA" id="ARBA00022989"/>
    </source>
</evidence>
<dbReference type="PANTHER" id="PTHR11923:SF111">
    <property type="entry name" value="LYSOSOME MEMBRANE PROTEIN 2-LIKE"/>
    <property type="match status" value="1"/>
</dbReference>
<evidence type="ECO:0000256" key="5">
    <source>
        <dbReference type="ARBA" id="ARBA00023136"/>
    </source>
</evidence>
<name>A0A8J4XXS0_CHIOP</name>
<keyword evidence="3 8" id="KW-0812">Transmembrane</keyword>
<dbReference type="Proteomes" id="UP000770661">
    <property type="component" value="Unassembled WGS sequence"/>
</dbReference>
<proteinExistence type="inferred from homology"/>
<sequence>MQLRVQVAVLVVVGVVLVVGAAVVHACFGQVFGRLLDGRLMLVPGSKTLESFKAPPVPILMQFYLFNVTNSQAVVGGAAPVLQQLGPYTYEEKPLKYNLTFDDAEGTVTYLQNKTFYYRPDLSPGVALTDQVTTVNAVMMSLGAKLASRNAAFRAVVQLWFTRFSQEPFVTRSVRELLFDGYEEPLLRQLADLTKDPEHATGRFGFYRKNNTNDGTYTVYTGVRGMDQYQHIARWRGDPQIHFWKGDAWGGDTCNMINGTAGTQFPRPLSRGTPLRLYVAELCRSIYAEYQRDVQHGALTLYRYVLPKRLLANTPDNKCYCSDPFTCRASMINVAPCRKGAPVVVSTPHFYQGDPEDLLQVQGLAPREQEHETFLDVEPNTGVVFRAAKRIQVNLVMSQYGDLPAFRGLPQVILPVLWVNESAEVPLQRTKALHRTLTLPFTLVRVGVGVMAALGLALLLVAALKLWLARRRHNNTTRTPQLHKEKEKTATQKLNDRNFS</sequence>
<dbReference type="GO" id="GO:0016020">
    <property type="term" value="C:membrane"/>
    <property type="evidence" value="ECO:0007669"/>
    <property type="project" value="UniProtKB-SubCell"/>
</dbReference>
<comment type="similarity">
    <text evidence="2">Belongs to the CD36 family.</text>
</comment>
<accession>A0A8J4XXS0</accession>
<evidence type="ECO:0000313" key="10">
    <source>
        <dbReference type="Proteomes" id="UP000770661"/>
    </source>
</evidence>
<feature type="transmembrane region" description="Helical" evidence="8">
    <location>
        <begin position="443"/>
        <end position="468"/>
    </location>
</feature>
<dbReference type="InterPro" id="IPR002159">
    <property type="entry name" value="CD36_fam"/>
</dbReference>